<dbReference type="Proteomes" id="UP000823775">
    <property type="component" value="Unassembled WGS sequence"/>
</dbReference>
<dbReference type="EMBL" id="JACEIK010190346">
    <property type="protein sequence ID" value="MCE5167634.1"/>
    <property type="molecule type" value="Genomic_DNA"/>
</dbReference>
<evidence type="ECO:0000313" key="3">
    <source>
        <dbReference type="Proteomes" id="UP000823775"/>
    </source>
</evidence>
<accession>A0ABS8YDL0</accession>
<organism evidence="2 3">
    <name type="scientific">Datura stramonium</name>
    <name type="common">Jimsonweed</name>
    <name type="synonym">Common thornapple</name>
    <dbReference type="NCBI Taxonomy" id="4076"/>
    <lineage>
        <taxon>Eukaryota</taxon>
        <taxon>Viridiplantae</taxon>
        <taxon>Streptophyta</taxon>
        <taxon>Embryophyta</taxon>
        <taxon>Tracheophyta</taxon>
        <taxon>Spermatophyta</taxon>
        <taxon>Magnoliopsida</taxon>
        <taxon>eudicotyledons</taxon>
        <taxon>Gunneridae</taxon>
        <taxon>Pentapetalae</taxon>
        <taxon>asterids</taxon>
        <taxon>lamiids</taxon>
        <taxon>Solanales</taxon>
        <taxon>Solanaceae</taxon>
        <taxon>Solanoideae</taxon>
        <taxon>Datureae</taxon>
        <taxon>Datura</taxon>
    </lineage>
</organism>
<keyword evidence="1" id="KW-1133">Transmembrane helix</keyword>
<protein>
    <submittedName>
        <fullName evidence="2">Uncharacterized protein</fullName>
    </submittedName>
</protein>
<proteinExistence type="predicted"/>
<name>A0ABS8YDL0_DATST</name>
<evidence type="ECO:0000313" key="2">
    <source>
        <dbReference type="EMBL" id="MCE5167634.1"/>
    </source>
</evidence>
<reference evidence="2 3" key="1">
    <citation type="journal article" date="2021" name="BMC Genomics">
        <title>Datura genome reveals duplications of psychoactive alkaloid biosynthetic genes and high mutation rate following tissue culture.</title>
        <authorList>
            <person name="Rajewski A."/>
            <person name="Carter-House D."/>
            <person name="Stajich J."/>
            <person name="Litt A."/>
        </authorList>
    </citation>
    <scope>NUCLEOTIDE SEQUENCE [LARGE SCALE GENOMIC DNA]</scope>
    <source>
        <strain evidence="2">AR-01</strain>
    </source>
</reference>
<keyword evidence="3" id="KW-1185">Reference proteome</keyword>
<sequence length="130" mass="14801">GLKLLEVANQRRPPLQLHFLLRRLVSNLFIPVIMELAATAATAVLSLGLLFLSPLRLHLNHLFLIQFLYHRTWGWHQLLIGMVDNGEDSDLNHMVQIQIGEAIAVHTLVEIEIRIGNPTQVGGICRRREF</sequence>
<feature type="transmembrane region" description="Helical" evidence="1">
    <location>
        <begin position="28"/>
        <end position="52"/>
    </location>
</feature>
<evidence type="ECO:0000256" key="1">
    <source>
        <dbReference type="SAM" id="Phobius"/>
    </source>
</evidence>
<keyword evidence="1" id="KW-0472">Membrane</keyword>
<gene>
    <name evidence="2" type="ORF">HAX54_014549</name>
</gene>
<feature type="non-terminal residue" evidence="2">
    <location>
        <position position="1"/>
    </location>
</feature>
<keyword evidence="1" id="KW-0812">Transmembrane</keyword>
<comment type="caution">
    <text evidence="2">The sequence shown here is derived from an EMBL/GenBank/DDBJ whole genome shotgun (WGS) entry which is preliminary data.</text>
</comment>
<feature type="non-terminal residue" evidence="2">
    <location>
        <position position="130"/>
    </location>
</feature>